<feature type="transmembrane region" description="Helical" evidence="5">
    <location>
        <begin position="113"/>
        <end position="133"/>
    </location>
</feature>
<dbReference type="EMBL" id="CACVAU010000019">
    <property type="protein sequence ID" value="CAA6805942.1"/>
    <property type="molecule type" value="Genomic_DNA"/>
</dbReference>
<protein>
    <submittedName>
        <fullName evidence="7">O-antigen ligase like membrane protein</fullName>
    </submittedName>
</protein>
<comment type="subcellular location">
    <subcellularLocation>
        <location evidence="1">Membrane</location>
        <topology evidence="1">Multi-pass membrane protein</topology>
    </subcellularLocation>
</comment>
<feature type="transmembrane region" description="Helical" evidence="5">
    <location>
        <begin position="56"/>
        <end position="75"/>
    </location>
</feature>
<keyword evidence="3 5" id="KW-1133">Transmembrane helix</keyword>
<dbReference type="GO" id="GO:0016874">
    <property type="term" value="F:ligase activity"/>
    <property type="evidence" value="ECO:0007669"/>
    <property type="project" value="UniProtKB-KW"/>
</dbReference>
<evidence type="ECO:0000256" key="5">
    <source>
        <dbReference type="SAM" id="Phobius"/>
    </source>
</evidence>
<feature type="transmembrane region" description="Helical" evidence="5">
    <location>
        <begin position="30"/>
        <end position="49"/>
    </location>
</feature>
<dbReference type="PANTHER" id="PTHR37422:SF13">
    <property type="entry name" value="LIPOPOLYSACCHARIDE BIOSYNTHESIS PROTEIN PA4999-RELATED"/>
    <property type="match status" value="1"/>
</dbReference>
<feature type="transmembrane region" description="Helical" evidence="5">
    <location>
        <begin position="81"/>
        <end position="101"/>
    </location>
</feature>
<dbReference type="PANTHER" id="PTHR37422">
    <property type="entry name" value="TEICHURONIC ACID BIOSYNTHESIS PROTEIN TUAE"/>
    <property type="match status" value="1"/>
</dbReference>
<dbReference type="InterPro" id="IPR007016">
    <property type="entry name" value="O-antigen_ligase-rel_domated"/>
</dbReference>
<evidence type="ECO:0000256" key="1">
    <source>
        <dbReference type="ARBA" id="ARBA00004141"/>
    </source>
</evidence>
<gene>
    <name evidence="7" type="ORF">HELGO_WM12496</name>
</gene>
<feature type="transmembrane region" description="Helical" evidence="5">
    <location>
        <begin position="226"/>
        <end position="244"/>
    </location>
</feature>
<feature type="transmembrane region" description="Helical" evidence="5">
    <location>
        <begin position="186"/>
        <end position="214"/>
    </location>
</feature>
<dbReference type="AlphaFoldDB" id="A0A6S6S842"/>
<feature type="transmembrane region" description="Helical" evidence="5">
    <location>
        <begin position="354"/>
        <end position="385"/>
    </location>
</feature>
<feature type="transmembrane region" description="Helical" evidence="5">
    <location>
        <begin position="324"/>
        <end position="342"/>
    </location>
</feature>
<evidence type="ECO:0000256" key="2">
    <source>
        <dbReference type="ARBA" id="ARBA00022692"/>
    </source>
</evidence>
<organism evidence="7">
    <name type="scientific">uncultured Sulfurovum sp</name>
    <dbReference type="NCBI Taxonomy" id="269237"/>
    <lineage>
        <taxon>Bacteria</taxon>
        <taxon>Pseudomonadati</taxon>
        <taxon>Campylobacterota</taxon>
        <taxon>Epsilonproteobacteria</taxon>
        <taxon>Campylobacterales</taxon>
        <taxon>Sulfurovaceae</taxon>
        <taxon>Sulfurovum</taxon>
        <taxon>environmental samples</taxon>
    </lineage>
</organism>
<proteinExistence type="predicted"/>
<feature type="transmembrane region" description="Helical" evidence="5">
    <location>
        <begin position="153"/>
        <end position="174"/>
    </location>
</feature>
<keyword evidence="4 5" id="KW-0472">Membrane</keyword>
<evidence type="ECO:0000256" key="3">
    <source>
        <dbReference type="ARBA" id="ARBA00022989"/>
    </source>
</evidence>
<name>A0A6S6S842_9BACT</name>
<keyword evidence="2 5" id="KW-0812">Transmembrane</keyword>
<feature type="domain" description="O-antigen ligase-related" evidence="6">
    <location>
        <begin position="189"/>
        <end position="332"/>
    </location>
</feature>
<keyword evidence="7" id="KW-0436">Ligase</keyword>
<dbReference type="Pfam" id="PF04932">
    <property type="entry name" value="Wzy_C"/>
    <property type="match status" value="1"/>
</dbReference>
<accession>A0A6S6S842</accession>
<reference evidence="7" key="1">
    <citation type="submission" date="2020-01" db="EMBL/GenBank/DDBJ databases">
        <authorList>
            <person name="Meier V. D."/>
            <person name="Meier V D."/>
        </authorList>
    </citation>
    <scope>NUCLEOTIDE SEQUENCE</scope>
    <source>
        <strain evidence="7">HLG_WM_MAG_05</strain>
    </source>
</reference>
<evidence type="ECO:0000256" key="4">
    <source>
        <dbReference type="ARBA" id="ARBA00023136"/>
    </source>
</evidence>
<evidence type="ECO:0000313" key="7">
    <source>
        <dbReference type="EMBL" id="CAA6805942.1"/>
    </source>
</evidence>
<dbReference type="GO" id="GO:0016020">
    <property type="term" value="C:membrane"/>
    <property type="evidence" value="ECO:0007669"/>
    <property type="project" value="UniProtKB-SubCell"/>
</dbReference>
<evidence type="ECO:0000259" key="6">
    <source>
        <dbReference type="Pfam" id="PF04932"/>
    </source>
</evidence>
<sequence>MSLNVILFYIIAFLVLYSEPISIAGVSFGILWKIVAIFLLSLPILYEALKRKRMELFAVLYFLFAFKTLFSYSSMEYPIETITMAVKVTMFPLLYLYFLKIRKEILLFWTKHYAFAIILICIPYIFGFIEPLGEGYNLEIYGLDGQFGLVGPFLSPHAASISLAFAMIVITLLINSKNSKSMNIFYILILFLGFYELLLTYVRTGLVIYLMSLAYVYLQNFNMKKAFLILLSIIVLVVGANYILETNKAAKMRFEDRNKYVKQDGIGSGRLLYWKASVENWLDDESIVILIGLGETYAKEKMERSVGLYIFAHNEFFQMLQQEGLIGFILFMSSLIAVYQYMKNYKSSQYYQSSMAIFIGMISMMMFQGGFYFNMAVFLALYLALQKKDLEEKYLVENNAE</sequence>
<dbReference type="InterPro" id="IPR051533">
    <property type="entry name" value="WaaL-like"/>
</dbReference>